<feature type="transmembrane region" description="Helical" evidence="1">
    <location>
        <begin position="74"/>
        <end position="92"/>
    </location>
</feature>
<keyword evidence="2" id="KW-0732">Signal</keyword>
<proteinExistence type="inferred from homology"/>
<evidence type="ECO:0000313" key="5">
    <source>
        <dbReference type="Proteomes" id="UP001626550"/>
    </source>
</evidence>
<accession>A0ABD2Q906</accession>
<comment type="similarity">
    <text evidence="1">Belongs to the PIGG/PIGN/PIGO family. PIGN subfamily.</text>
</comment>
<dbReference type="EC" id="2.-.-.-" evidence="1"/>
<comment type="pathway">
    <text evidence="1">Glycolipid biosynthesis; glycosylphosphatidylinositol-anchor biosynthesis.</text>
</comment>
<evidence type="ECO:0000256" key="1">
    <source>
        <dbReference type="RuleBase" id="RU367138"/>
    </source>
</evidence>
<dbReference type="GO" id="GO:0006506">
    <property type="term" value="P:GPI anchor biosynthetic process"/>
    <property type="evidence" value="ECO:0007669"/>
    <property type="project" value="UniProtKB-KW"/>
</dbReference>
<comment type="subcellular location">
    <subcellularLocation>
        <location evidence="1">Endoplasmic reticulum membrane</location>
        <topology evidence="1">Multi-pass membrane protein</topology>
    </subcellularLocation>
</comment>
<keyword evidence="5" id="KW-1185">Reference proteome</keyword>
<keyword evidence="1" id="KW-0337">GPI-anchor biosynthesis</keyword>
<dbReference type="InterPro" id="IPR017852">
    <property type="entry name" value="GPI_EtnP_transferase_1_C"/>
</dbReference>
<feature type="transmembrane region" description="Helical" evidence="1">
    <location>
        <begin position="42"/>
        <end position="62"/>
    </location>
</feature>
<keyword evidence="1" id="KW-1133">Transmembrane helix</keyword>
<protein>
    <recommendedName>
        <fullName evidence="1">GPI ethanolamine phosphate transferase 1</fullName>
        <ecNumber evidence="1">2.-.-.-</ecNumber>
    </recommendedName>
</protein>
<feature type="transmembrane region" description="Helical" evidence="1">
    <location>
        <begin position="112"/>
        <end position="132"/>
    </location>
</feature>
<feature type="domain" description="GPI ethanolamine phosphate transferase 1 C-terminal" evidence="3">
    <location>
        <begin position="4"/>
        <end position="100"/>
    </location>
</feature>
<dbReference type="PANTHER" id="PTHR12250:SF0">
    <property type="entry name" value="GPI ETHANOLAMINE PHOSPHATE TRANSFERASE 1"/>
    <property type="match status" value="1"/>
</dbReference>
<comment type="caution">
    <text evidence="4">The sequence shown here is derived from an EMBL/GenBank/DDBJ whole genome shotgun (WGS) entry which is preliminary data.</text>
</comment>
<dbReference type="GO" id="GO:0005789">
    <property type="term" value="C:endoplasmic reticulum membrane"/>
    <property type="evidence" value="ECO:0007669"/>
    <property type="project" value="UniProtKB-SubCell"/>
</dbReference>
<keyword evidence="1" id="KW-0812">Transmembrane</keyword>
<reference evidence="4 5" key="1">
    <citation type="submission" date="2024-11" db="EMBL/GenBank/DDBJ databases">
        <title>Adaptive evolution of stress response genes in parasites aligns with host niche diversity.</title>
        <authorList>
            <person name="Hahn C."/>
            <person name="Resl P."/>
        </authorList>
    </citation>
    <scope>NUCLEOTIDE SEQUENCE [LARGE SCALE GENOMIC DNA]</scope>
    <source>
        <strain evidence="4">EGGRZ-B1_66</strain>
        <tissue evidence="4">Body</tissue>
    </source>
</reference>
<dbReference type="GO" id="GO:0051377">
    <property type="term" value="F:mannose-ethanolamine phosphotransferase activity"/>
    <property type="evidence" value="ECO:0007669"/>
    <property type="project" value="UniProtKB-UniRule"/>
</dbReference>
<organism evidence="4 5">
    <name type="scientific">Cichlidogyrus casuarinus</name>
    <dbReference type="NCBI Taxonomy" id="1844966"/>
    <lineage>
        <taxon>Eukaryota</taxon>
        <taxon>Metazoa</taxon>
        <taxon>Spiralia</taxon>
        <taxon>Lophotrochozoa</taxon>
        <taxon>Platyhelminthes</taxon>
        <taxon>Monogenea</taxon>
        <taxon>Monopisthocotylea</taxon>
        <taxon>Dactylogyridea</taxon>
        <taxon>Ancyrocephalidae</taxon>
        <taxon>Cichlidogyrus</taxon>
    </lineage>
</organism>
<evidence type="ECO:0000313" key="4">
    <source>
        <dbReference type="EMBL" id="KAL3315898.1"/>
    </source>
</evidence>
<dbReference type="Pfam" id="PF04987">
    <property type="entry name" value="PigN"/>
    <property type="match status" value="1"/>
</dbReference>
<feature type="chain" id="PRO_5044867775" description="GPI ethanolamine phosphate transferase 1" evidence="2">
    <location>
        <begin position="19"/>
        <end position="143"/>
    </location>
</feature>
<dbReference type="InterPro" id="IPR007070">
    <property type="entry name" value="GPI_EtnP_transferase_1"/>
</dbReference>
<keyword evidence="1" id="KW-0808">Transferase</keyword>
<name>A0ABD2Q906_9PLAT</name>
<comment type="caution">
    <text evidence="1">Lacks conserved residue(s) required for the propagation of feature annotation.</text>
</comment>
<keyword evidence="1" id="KW-0472">Membrane</keyword>
<dbReference type="AlphaFoldDB" id="A0ABD2Q906"/>
<comment type="function">
    <text evidence="1">Ethanolamine phosphate transferase involved in glycosylphosphatidylinositol-anchor biosynthesis. Transfers ethanolamine phosphate to the first alpha-1,4-linked mannose of the glycosylphosphatidylinositol precursor of GPI-anchor.</text>
</comment>
<dbReference type="EMBL" id="JBJKFK010000643">
    <property type="protein sequence ID" value="KAL3315898.1"/>
    <property type="molecule type" value="Genomic_DNA"/>
</dbReference>
<keyword evidence="1" id="KW-0256">Endoplasmic reticulum</keyword>
<feature type="signal peptide" evidence="2">
    <location>
        <begin position="1"/>
        <end position="18"/>
    </location>
</feature>
<sequence length="143" mass="15860">MRTFFIVLAFFGTGNVASINSFDPFSVHCYITIIIPGIMGPLMIYKMLCPMFCVSAALALITRPIQKSVLNSPLLHGLVCVAISNVMAIHFFCWLRDQGSWLDIGISISHYVIAMSFGLLSMVLAYLGNLILPLHRNLNKHLS</sequence>
<evidence type="ECO:0000256" key="2">
    <source>
        <dbReference type="SAM" id="SignalP"/>
    </source>
</evidence>
<dbReference type="Proteomes" id="UP001626550">
    <property type="component" value="Unassembled WGS sequence"/>
</dbReference>
<dbReference type="PANTHER" id="PTHR12250">
    <property type="entry name" value="PHOSPHATIDYLINOSITOL GLYCAN, CLASS N"/>
    <property type="match status" value="1"/>
</dbReference>
<gene>
    <name evidence="4" type="ORF">Ciccas_005462</name>
</gene>
<evidence type="ECO:0000259" key="3">
    <source>
        <dbReference type="Pfam" id="PF04987"/>
    </source>
</evidence>